<keyword evidence="2" id="KW-1185">Reference proteome</keyword>
<organism evidence="1 2">
    <name type="scientific">Akanthomyces muscarius</name>
    <name type="common">Entomopathogenic fungus</name>
    <name type="synonym">Lecanicillium muscarium</name>
    <dbReference type="NCBI Taxonomy" id="2231603"/>
    <lineage>
        <taxon>Eukaryota</taxon>
        <taxon>Fungi</taxon>
        <taxon>Dikarya</taxon>
        <taxon>Ascomycota</taxon>
        <taxon>Pezizomycotina</taxon>
        <taxon>Sordariomycetes</taxon>
        <taxon>Hypocreomycetidae</taxon>
        <taxon>Hypocreales</taxon>
        <taxon>Cordycipitaceae</taxon>
        <taxon>Akanthomyces</taxon>
    </lineage>
</organism>
<dbReference type="EMBL" id="JAJHUN010000009">
    <property type="protein sequence ID" value="KAJ4151207.1"/>
    <property type="molecule type" value="Genomic_DNA"/>
</dbReference>
<sequence>MRKKSSTRARVPSTLTKTTVPHNRSHVARWYIALDNLVLRTSKAESGQLAKTWCHSIVEAGAGFGIEQDAPSRAIQLYARLCSGLIYPKHSMHSTPWS</sequence>
<dbReference type="AlphaFoldDB" id="A0A9W8UKE6"/>
<dbReference type="KEGG" id="amus:LMH87_011921"/>
<accession>A0A9W8UKE6</accession>
<reference evidence="1" key="1">
    <citation type="journal article" date="2023" name="Access Microbiol">
        <title>De-novo genome assembly for Akanthomyces muscarius, a biocontrol agent of insect agricultural pests.</title>
        <authorList>
            <person name="Erdos Z."/>
            <person name="Studholme D.J."/>
            <person name="Raymond B."/>
            <person name="Sharma M."/>
        </authorList>
    </citation>
    <scope>NUCLEOTIDE SEQUENCE</scope>
    <source>
        <strain evidence="1">Ve6</strain>
    </source>
</reference>
<name>A0A9W8UKE6_AKAMU</name>
<comment type="caution">
    <text evidence="1">The sequence shown here is derived from an EMBL/GenBank/DDBJ whole genome shotgun (WGS) entry which is preliminary data.</text>
</comment>
<dbReference type="GeneID" id="80899080"/>
<dbReference type="Proteomes" id="UP001144673">
    <property type="component" value="Chromosome 4"/>
</dbReference>
<evidence type="ECO:0000313" key="1">
    <source>
        <dbReference type="EMBL" id="KAJ4151207.1"/>
    </source>
</evidence>
<proteinExistence type="predicted"/>
<evidence type="ECO:0000313" key="2">
    <source>
        <dbReference type="Proteomes" id="UP001144673"/>
    </source>
</evidence>
<protein>
    <submittedName>
        <fullName evidence="1">Uncharacterized protein</fullName>
    </submittedName>
</protein>
<gene>
    <name evidence="1" type="ORF">LMH87_011921</name>
</gene>
<dbReference type="RefSeq" id="XP_056052921.1">
    <property type="nucleotide sequence ID" value="XM_056201140.1"/>
</dbReference>